<dbReference type="Proteomes" id="UP000245489">
    <property type="component" value="Unassembled WGS sequence"/>
</dbReference>
<comment type="caution">
    <text evidence="7">The sequence shown here is derived from an EMBL/GenBank/DDBJ whole genome shotgun (WGS) entry which is preliminary data.</text>
</comment>
<dbReference type="AlphaFoldDB" id="A0A316DZ00"/>
<keyword evidence="2" id="KW-0805">Transcription regulation</keyword>
<dbReference type="InterPro" id="IPR039425">
    <property type="entry name" value="RNA_pol_sigma-70-like"/>
</dbReference>
<dbReference type="EMBL" id="QGGO01000017">
    <property type="protein sequence ID" value="PWK23341.1"/>
    <property type="molecule type" value="Genomic_DNA"/>
</dbReference>
<name>A0A316DZ00_9BACT</name>
<evidence type="ECO:0000313" key="8">
    <source>
        <dbReference type="Proteomes" id="UP000245489"/>
    </source>
</evidence>
<organism evidence="7 8">
    <name type="scientific">Arcicella aurantiaca</name>
    <dbReference type="NCBI Taxonomy" id="591202"/>
    <lineage>
        <taxon>Bacteria</taxon>
        <taxon>Pseudomonadati</taxon>
        <taxon>Bacteroidota</taxon>
        <taxon>Cytophagia</taxon>
        <taxon>Cytophagales</taxon>
        <taxon>Flectobacillaceae</taxon>
        <taxon>Arcicella</taxon>
    </lineage>
</organism>
<evidence type="ECO:0000256" key="4">
    <source>
        <dbReference type="ARBA" id="ARBA00023163"/>
    </source>
</evidence>
<dbReference type="SUPFAM" id="SSF88946">
    <property type="entry name" value="Sigma2 domain of RNA polymerase sigma factors"/>
    <property type="match status" value="1"/>
</dbReference>
<dbReference type="InterPro" id="IPR014284">
    <property type="entry name" value="RNA_pol_sigma-70_dom"/>
</dbReference>
<keyword evidence="4" id="KW-0804">Transcription</keyword>
<dbReference type="InterPro" id="IPR007627">
    <property type="entry name" value="RNA_pol_sigma70_r2"/>
</dbReference>
<dbReference type="Pfam" id="PF08281">
    <property type="entry name" value="Sigma70_r4_2"/>
    <property type="match status" value="1"/>
</dbReference>
<dbReference type="InterPro" id="IPR036388">
    <property type="entry name" value="WH-like_DNA-bd_sf"/>
</dbReference>
<proteinExistence type="inferred from homology"/>
<dbReference type="NCBIfam" id="TIGR02937">
    <property type="entry name" value="sigma70-ECF"/>
    <property type="match status" value="1"/>
</dbReference>
<evidence type="ECO:0000256" key="1">
    <source>
        <dbReference type="ARBA" id="ARBA00010641"/>
    </source>
</evidence>
<gene>
    <name evidence="7" type="ORF">LV89_03158</name>
</gene>
<evidence type="ECO:0000259" key="5">
    <source>
        <dbReference type="Pfam" id="PF04542"/>
    </source>
</evidence>
<dbReference type="Gene3D" id="1.10.1740.10">
    <property type="match status" value="1"/>
</dbReference>
<sequence>MVNEQELVKACQNNDRKAQTAFYNLYKGKLMGVCRRYTRTPDEAEDIYQEAFVKIFNNIHTLEKAGAVGAWVRKTVIHTAINYYHANLKFQQNTDYENTLLSNDDYPNLLANLSNEELLTLINQLPDGYRMVFNLYVIDGYSHAEIGQMLGVSENTSKSQLSRAKELLRKQLKPMGIISYERT</sequence>
<accession>A0A316DZ00</accession>
<dbReference type="CDD" id="cd06171">
    <property type="entry name" value="Sigma70_r4"/>
    <property type="match status" value="1"/>
</dbReference>
<evidence type="ECO:0000313" key="7">
    <source>
        <dbReference type="EMBL" id="PWK23341.1"/>
    </source>
</evidence>
<dbReference type="GO" id="GO:0003677">
    <property type="term" value="F:DNA binding"/>
    <property type="evidence" value="ECO:0007669"/>
    <property type="project" value="InterPro"/>
</dbReference>
<dbReference type="GO" id="GO:0016987">
    <property type="term" value="F:sigma factor activity"/>
    <property type="evidence" value="ECO:0007669"/>
    <property type="project" value="UniProtKB-KW"/>
</dbReference>
<dbReference type="RefSeq" id="WP_109743863.1">
    <property type="nucleotide sequence ID" value="NZ_QGGO01000017.1"/>
</dbReference>
<dbReference type="Gene3D" id="1.10.10.10">
    <property type="entry name" value="Winged helix-like DNA-binding domain superfamily/Winged helix DNA-binding domain"/>
    <property type="match status" value="1"/>
</dbReference>
<dbReference type="PANTHER" id="PTHR43133:SF46">
    <property type="entry name" value="RNA POLYMERASE SIGMA-70 FACTOR ECF SUBFAMILY"/>
    <property type="match status" value="1"/>
</dbReference>
<feature type="domain" description="RNA polymerase sigma-70 region 2" evidence="5">
    <location>
        <begin position="23"/>
        <end position="84"/>
    </location>
</feature>
<dbReference type="GO" id="GO:0006352">
    <property type="term" value="P:DNA-templated transcription initiation"/>
    <property type="evidence" value="ECO:0007669"/>
    <property type="project" value="InterPro"/>
</dbReference>
<keyword evidence="3" id="KW-0731">Sigma factor</keyword>
<comment type="similarity">
    <text evidence="1">Belongs to the sigma-70 factor family. ECF subfamily.</text>
</comment>
<evidence type="ECO:0000256" key="2">
    <source>
        <dbReference type="ARBA" id="ARBA00023015"/>
    </source>
</evidence>
<feature type="domain" description="RNA polymerase sigma factor 70 region 4 type 2" evidence="6">
    <location>
        <begin position="116"/>
        <end position="168"/>
    </location>
</feature>
<reference evidence="7 8" key="1">
    <citation type="submission" date="2018-05" db="EMBL/GenBank/DDBJ databases">
        <title>Genomic Encyclopedia of Archaeal and Bacterial Type Strains, Phase II (KMG-II): from individual species to whole genera.</title>
        <authorList>
            <person name="Goeker M."/>
        </authorList>
    </citation>
    <scope>NUCLEOTIDE SEQUENCE [LARGE SCALE GENOMIC DNA]</scope>
    <source>
        <strain evidence="7 8">DSM 22214</strain>
    </source>
</reference>
<evidence type="ECO:0000256" key="3">
    <source>
        <dbReference type="ARBA" id="ARBA00023082"/>
    </source>
</evidence>
<keyword evidence="8" id="KW-1185">Reference proteome</keyword>
<protein>
    <submittedName>
        <fullName evidence="7">RNA polymerase sigma-70 factor (ECF subfamily)</fullName>
    </submittedName>
</protein>
<dbReference type="InterPro" id="IPR013324">
    <property type="entry name" value="RNA_pol_sigma_r3/r4-like"/>
</dbReference>
<dbReference type="SUPFAM" id="SSF88659">
    <property type="entry name" value="Sigma3 and sigma4 domains of RNA polymerase sigma factors"/>
    <property type="match status" value="1"/>
</dbReference>
<dbReference type="InterPro" id="IPR013249">
    <property type="entry name" value="RNA_pol_sigma70_r4_t2"/>
</dbReference>
<dbReference type="Pfam" id="PF04542">
    <property type="entry name" value="Sigma70_r2"/>
    <property type="match status" value="1"/>
</dbReference>
<dbReference type="PANTHER" id="PTHR43133">
    <property type="entry name" value="RNA POLYMERASE ECF-TYPE SIGMA FACTO"/>
    <property type="match status" value="1"/>
</dbReference>
<dbReference type="InterPro" id="IPR013325">
    <property type="entry name" value="RNA_pol_sigma_r2"/>
</dbReference>
<evidence type="ECO:0000259" key="6">
    <source>
        <dbReference type="Pfam" id="PF08281"/>
    </source>
</evidence>
<dbReference type="OrthoDB" id="941544at2"/>